<evidence type="ECO:0000256" key="1">
    <source>
        <dbReference type="ARBA" id="ARBA00004196"/>
    </source>
</evidence>
<dbReference type="InterPro" id="IPR002491">
    <property type="entry name" value="ABC_transptr_periplasmic_BD"/>
</dbReference>
<gene>
    <name evidence="8" type="ORF">RM528_35400</name>
</gene>
<evidence type="ECO:0000256" key="5">
    <source>
        <dbReference type="SAM" id="MobiDB-lite"/>
    </source>
</evidence>
<feature type="chain" id="PRO_5047022387" evidence="6">
    <location>
        <begin position="23"/>
        <end position="100"/>
    </location>
</feature>
<comment type="caution">
    <text evidence="8">The sequence shown here is derived from an EMBL/GenBank/DDBJ whole genome shotgun (WGS) entry which is preliminary data.</text>
</comment>
<evidence type="ECO:0000256" key="2">
    <source>
        <dbReference type="ARBA" id="ARBA00008814"/>
    </source>
</evidence>
<keyword evidence="4 6" id="KW-0732">Signal</keyword>
<feature type="compositionally biased region" description="Basic and acidic residues" evidence="5">
    <location>
        <begin position="33"/>
        <end position="45"/>
    </location>
</feature>
<dbReference type="PROSITE" id="PS51257">
    <property type="entry name" value="PROKAR_LIPOPROTEIN"/>
    <property type="match status" value="1"/>
</dbReference>
<dbReference type="PROSITE" id="PS50983">
    <property type="entry name" value="FE_B12_PBP"/>
    <property type="match status" value="1"/>
</dbReference>
<dbReference type="Gene3D" id="3.40.50.1980">
    <property type="entry name" value="Nitrogenase molybdenum iron protein domain"/>
    <property type="match status" value="1"/>
</dbReference>
<evidence type="ECO:0000256" key="4">
    <source>
        <dbReference type="ARBA" id="ARBA00022729"/>
    </source>
</evidence>
<evidence type="ECO:0000256" key="3">
    <source>
        <dbReference type="ARBA" id="ARBA00022448"/>
    </source>
</evidence>
<proteinExistence type="inferred from homology"/>
<feature type="non-terminal residue" evidence="8">
    <location>
        <position position="100"/>
    </location>
</feature>
<dbReference type="EMBL" id="JAVRFB010000370">
    <property type="protein sequence ID" value="MDT0407126.1"/>
    <property type="molecule type" value="Genomic_DNA"/>
</dbReference>
<evidence type="ECO:0000259" key="7">
    <source>
        <dbReference type="PROSITE" id="PS50983"/>
    </source>
</evidence>
<comment type="similarity">
    <text evidence="2">Belongs to the bacterial solute-binding protein 8 family.</text>
</comment>
<dbReference type="PANTHER" id="PTHR30532">
    <property type="entry name" value="IRON III DICITRATE-BINDING PERIPLASMIC PROTEIN"/>
    <property type="match status" value="1"/>
</dbReference>
<keyword evidence="3" id="KW-0813">Transport</keyword>
<protein>
    <submittedName>
        <fullName evidence="8">Iron-siderophore ABC transporter substrate-binding protein</fullName>
    </submittedName>
</protein>
<feature type="signal peptide" evidence="6">
    <location>
        <begin position="1"/>
        <end position="22"/>
    </location>
</feature>
<accession>A0ABU2QRP0</accession>
<dbReference type="PANTHER" id="PTHR30532:SF24">
    <property type="entry name" value="FERRIC ENTEROBACTIN-BINDING PERIPLASMIC PROTEIN FEPB"/>
    <property type="match status" value="1"/>
</dbReference>
<evidence type="ECO:0000313" key="8">
    <source>
        <dbReference type="EMBL" id="MDT0407126.1"/>
    </source>
</evidence>
<dbReference type="Proteomes" id="UP001180503">
    <property type="component" value="Unassembled WGS sequence"/>
</dbReference>
<evidence type="ECO:0000256" key="6">
    <source>
        <dbReference type="SAM" id="SignalP"/>
    </source>
</evidence>
<sequence length="100" mass="10049">MLGFTRARRHTLAASATAVALAVVLTGCSSDGDSGKDADAAKDTGKSAGAFPVSIKSSLGTAKIEEQPKRIVTLGQGSAETAIALGQTPVGIESYPWGSD</sequence>
<feature type="region of interest" description="Disordered" evidence="5">
    <location>
        <begin position="29"/>
        <end position="51"/>
    </location>
</feature>
<dbReference type="InterPro" id="IPR051313">
    <property type="entry name" value="Bact_iron-sidero_bind"/>
</dbReference>
<organism evidence="8 9">
    <name type="scientific">Streptomyces edwardsiae</name>
    <dbReference type="NCBI Taxonomy" id="3075527"/>
    <lineage>
        <taxon>Bacteria</taxon>
        <taxon>Bacillati</taxon>
        <taxon>Actinomycetota</taxon>
        <taxon>Actinomycetes</taxon>
        <taxon>Kitasatosporales</taxon>
        <taxon>Streptomycetaceae</taxon>
        <taxon>Streptomyces</taxon>
    </lineage>
</organism>
<evidence type="ECO:0000313" key="9">
    <source>
        <dbReference type="Proteomes" id="UP001180503"/>
    </source>
</evidence>
<name>A0ABU2QRP0_9ACTN</name>
<comment type="subcellular location">
    <subcellularLocation>
        <location evidence="1">Cell envelope</location>
    </subcellularLocation>
</comment>
<feature type="domain" description="Fe/B12 periplasmic-binding" evidence="7">
    <location>
        <begin position="70"/>
        <end position="100"/>
    </location>
</feature>
<reference evidence="9" key="1">
    <citation type="submission" date="2023-07" db="EMBL/GenBank/DDBJ databases">
        <title>30 novel species of actinomycetes from the DSMZ collection.</title>
        <authorList>
            <person name="Nouioui I."/>
        </authorList>
    </citation>
    <scope>NUCLEOTIDE SEQUENCE [LARGE SCALE GENOMIC DNA]</scope>
    <source>
        <strain evidence="9">DSM 41635</strain>
    </source>
</reference>
<dbReference type="SUPFAM" id="SSF53807">
    <property type="entry name" value="Helical backbone' metal receptor"/>
    <property type="match status" value="1"/>
</dbReference>